<comment type="caution">
    <text evidence="1">The sequence shown here is derived from an EMBL/GenBank/DDBJ whole genome shotgun (WGS) entry which is preliminary data.</text>
</comment>
<dbReference type="EMBL" id="BCMF01000019">
    <property type="protein sequence ID" value="GAX00349.1"/>
    <property type="molecule type" value="Genomic_DNA"/>
</dbReference>
<name>A0A1Z5IFC3_9LACO</name>
<protein>
    <submittedName>
        <fullName evidence="1">Uncharacterized protein</fullName>
    </submittedName>
</protein>
<gene>
    <name evidence="1" type="ORF">IWT30_02335</name>
</gene>
<dbReference type="OrthoDB" id="2248079at2"/>
<organism evidence="1 2">
    <name type="scientific">Secundilactobacillus mixtipabuli</name>
    <dbReference type="NCBI Taxonomy" id="1435342"/>
    <lineage>
        <taxon>Bacteria</taxon>
        <taxon>Bacillati</taxon>
        <taxon>Bacillota</taxon>
        <taxon>Bacilli</taxon>
        <taxon>Lactobacillales</taxon>
        <taxon>Lactobacillaceae</taxon>
        <taxon>Secundilactobacillus</taxon>
    </lineage>
</organism>
<reference evidence="1 2" key="1">
    <citation type="submission" date="2015-11" db="EMBL/GenBank/DDBJ databases">
        <title>Draft genome sequences of new species of the genus Lactobacillus isolated from orchardgrass silage.</title>
        <authorList>
            <person name="Tohno M."/>
            <person name="Tanizawa Y."/>
            <person name="Arita M."/>
        </authorList>
    </citation>
    <scope>NUCLEOTIDE SEQUENCE [LARGE SCALE GENOMIC DNA]</scope>
    <source>
        <strain evidence="1 2">IWT30</strain>
    </source>
</reference>
<keyword evidence="2" id="KW-1185">Reference proteome</keyword>
<proteinExistence type="predicted"/>
<evidence type="ECO:0000313" key="1">
    <source>
        <dbReference type="EMBL" id="GAX00349.1"/>
    </source>
</evidence>
<accession>A0A1Z5IFC3</accession>
<dbReference type="RefSeq" id="WP_089110112.1">
    <property type="nucleotide sequence ID" value="NZ_BCMF01000019.1"/>
</dbReference>
<sequence>MASNSDSIYNVLTFVARHPDRVIFKPREYANTITVGIPDSVKVSNPEIYFPSDRLSVNLMADAFVGENGDLLNHFYELTKQSKPDYREVWVTTSHLKRQNLYLLDLSFE</sequence>
<dbReference type="Proteomes" id="UP000198374">
    <property type="component" value="Unassembled WGS sequence"/>
</dbReference>
<dbReference type="AlphaFoldDB" id="A0A1Z5IFC3"/>
<evidence type="ECO:0000313" key="2">
    <source>
        <dbReference type="Proteomes" id="UP000198374"/>
    </source>
</evidence>